<dbReference type="Proteomes" id="UP000633418">
    <property type="component" value="Chromosome"/>
</dbReference>
<name>A0A9E6TZT9_9PSED</name>
<reference evidence="1 2" key="2">
    <citation type="journal article" date="2021" name="Microorganisms">
        <title>The Ever-Expanding Pseudomonas Genus: Description of 43 New Species and Partition of the Pseudomonas putida Group.</title>
        <authorList>
            <person name="Girard L."/>
            <person name="Lood C."/>
            <person name="Hofte M."/>
            <person name="Vandamme P."/>
            <person name="Rokni-Zadeh H."/>
            <person name="van Noort V."/>
            <person name="Lavigne R."/>
            <person name="De Mot R."/>
        </authorList>
    </citation>
    <scope>NUCLEOTIDE SEQUENCE [LARGE SCALE GENOMIC DNA]</scope>
    <source>
        <strain evidence="1 2">RW9S1A</strain>
    </source>
</reference>
<dbReference type="RefSeq" id="WP_186662305.1">
    <property type="nucleotide sequence ID" value="NZ_CP077095.1"/>
</dbReference>
<keyword evidence="2" id="KW-1185">Reference proteome</keyword>
<dbReference type="EMBL" id="CP077095">
    <property type="protein sequence ID" value="QXI40416.1"/>
    <property type="molecule type" value="Genomic_DNA"/>
</dbReference>
<dbReference type="AlphaFoldDB" id="A0A9E6TZT9"/>
<dbReference type="KEGG" id="pxn:HU772_010230"/>
<proteinExistence type="predicted"/>
<evidence type="ECO:0000313" key="1">
    <source>
        <dbReference type="EMBL" id="QXI40416.1"/>
    </source>
</evidence>
<protein>
    <submittedName>
        <fullName evidence="1">Uncharacterized protein</fullName>
    </submittedName>
</protein>
<accession>A0A9E6TZT9</accession>
<gene>
    <name evidence="1" type="ORF">HU772_010230</name>
</gene>
<organism evidence="1 2">
    <name type="scientific">Pseudomonas xantholysinigenes</name>
    <dbReference type="NCBI Taxonomy" id="2745490"/>
    <lineage>
        <taxon>Bacteria</taxon>
        <taxon>Pseudomonadati</taxon>
        <taxon>Pseudomonadota</taxon>
        <taxon>Gammaproteobacteria</taxon>
        <taxon>Pseudomonadales</taxon>
        <taxon>Pseudomonadaceae</taxon>
        <taxon>Pseudomonas</taxon>
    </lineage>
</organism>
<evidence type="ECO:0000313" key="2">
    <source>
        <dbReference type="Proteomes" id="UP000633418"/>
    </source>
</evidence>
<reference evidence="1 2" key="1">
    <citation type="journal article" date="2020" name="Microorganisms">
        <title>Reliable Identification of Environmental Pseudomonas Isolates Using the rpoD Gene.</title>
        <authorList>
            <consortium name="The Broad Institute Genome Sequencing Platform"/>
            <person name="Girard L."/>
            <person name="Lood C."/>
            <person name="Rokni-Zadeh H."/>
            <person name="van Noort V."/>
            <person name="Lavigne R."/>
            <person name="De Mot R."/>
        </authorList>
    </citation>
    <scope>NUCLEOTIDE SEQUENCE [LARGE SCALE GENOMIC DNA]</scope>
    <source>
        <strain evidence="1 2">RW9S1A</strain>
    </source>
</reference>
<sequence length="117" mass="12562">MADEKIDAGTAYEIASWALGEAKAANDLLALVVGALVKTQPAAAADLRKSLKALLSSREHGLGEEFEGSAKRLCHILDGSDDQDTFESIAPYISTRDVERLKQRMFSPRGGNDPKSS</sequence>